<sequence>MSNLTLSFYKMEDHNSAAANPVPGPNEEPNSNSSSLTLSITPPLSDPPKDDSSTISEHLSSIENDRSMQEIEVTSLPGHFSLLLQNLPSDDERISQEPKPPSVNSSFNSTSIISLNGLEKFVSTNMEGRNNAQSILEEILNNEQFKSDSESKEESLDIFANVDLDDKLLNSYNGEKSANFNLGDSLKNDSVNSNDEVYKRVRDFEELIAIKDTTIAALTSELDSFRELISNTSTNSLGTSTTEYKQFQEECHSKLVEYHNAIVHKDEQIEKLTNSLQQSILNREEMKQHFKNEVGQLQEQLEKTSNLLKEHKCLQKTEFDFDETCSKFETVLDSAQVPLFSKVKMAFNNHVEHKRNELENEISKLKSQFDSAKQEQDAEISHLRELLENVKPFSSDVLELKQELDTKHSKEMEELRTYFEKKCADLEKNYSEEVFSQQSRKMSGSSSCSDTELSSDFVFNQPGPGGDNKIEYTKKDVTKMKQTLAQVVSLLDNFNLDELTDDEFDHLKTEISKFELRSLIKYDLALMKNELQNKYHAELEILREDFDNRVDVLNVEHENKLTSLEKKYLEEIDDLNTQLRGRISTTTQQEVANSGEFEIDEVVQSYERRLQEQVTLAKIDIIAALESQIQRLVASDSIDDDWPEELLQLKARFAEKYQQEILRLGEAHLEEIARLKEEHVKTLNGALERARRRSLRDADSLSKGEIELLKERDALKKQTLSLRNLLGELLKYFTQCEDELNNTLVEELVTKNFTQIENELEITSPRDSLSNIKRVHITPNFNDLITLIDNSADNDLESIDLKSELGSCLQKLKSDANAILALSTAFNKETEKIDVPKTKSGSLEKEMTSLTRKLINETQIKNELAEQLSEAKSIVQSLETDRGALENQLELLLESQKVLENDLLHAREKIAELIENGHKEIVSEGYGENGERAVRGLAEAVASLAVLQEKVRSLSESPRGLDTNTMHLIEDLARVGDKIVEEARRERDDYKQQIEAADKKYKVTCQFLEEQAAEREQERDEAQKEINLLKEQLKDREKDRASCERITNEVCHPLLKLCTIRCTNEHVYLVVGAV</sequence>
<dbReference type="AlphaFoldDB" id="A0AA38M6W3"/>
<evidence type="ECO:0000256" key="4">
    <source>
        <dbReference type="ARBA" id="ARBA00023212"/>
    </source>
</evidence>
<keyword evidence="3 5" id="KW-0175">Coiled coil</keyword>
<dbReference type="InterPro" id="IPR028745">
    <property type="entry name" value="AKAP9/Pericentrin"/>
</dbReference>
<dbReference type="GO" id="GO:0060090">
    <property type="term" value="F:molecular adaptor activity"/>
    <property type="evidence" value="ECO:0007669"/>
    <property type="project" value="InterPro"/>
</dbReference>
<gene>
    <name evidence="7" type="ORF">Zmor_023336</name>
</gene>
<dbReference type="PANTHER" id="PTHR44981">
    <property type="entry name" value="PERICENTRIN-LIKE PROTEIN, ISOFORM F"/>
    <property type="match status" value="1"/>
</dbReference>
<feature type="coiled-coil region" evidence="5">
    <location>
        <begin position="269"/>
        <end position="314"/>
    </location>
</feature>
<feature type="compositionally biased region" description="Low complexity" evidence="6">
    <location>
        <begin position="25"/>
        <end position="43"/>
    </location>
</feature>
<comment type="subcellular location">
    <subcellularLocation>
        <location evidence="1">Cytoplasm</location>
        <location evidence="1">Cytoskeleton</location>
        <location evidence="1">Microtubule organizing center</location>
        <location evidence="1">Centrosome</location>
    </subcellularLocation>
</comment>
<evidence type="ECO:0000313" key="8">
    <source>
        <dbReference type="Proteomes" id="UP001168821"/>
    </source>
</evidence>
<evidence type="ECO:0000256" key="6">
    <source>
        <dbReference type="SAM" id="MobiDB-lite"/>
    </source>
</evidence>
<keyword evidence="4" id="KW-0206">Cytoskeleton</keyword>
<keyword evidence="2" id="KW-0963">Cytoplasm</keyword>
<dbReference type="Proteomes" id="UP001168821">
    <property type="component" value="Unassembled WGS sequence"/>
</dbReference>
<evidence type="ECO:0000256" key="1">
    <source>
        <dbReference type="ARBA" id="ARBA00004300"/>
    </source>
</evidence>
<evidence type="ECO:0000313" key="7">
    <source>
        <dbReference type="EMBL" id="KAJ3645696.1"/>
    </source>
</evidence>
<dbReference type="GO" id="GO:0007165">
    <property type="term" value="P:signal transduction"/>
    <property type="evidence" value="ECO:0007669"/>
    <property type="project" value="InterPro"/>
</dbReference>
<evidence type="ECO:0000256" key="5">
    <source>
        <dbReference type="SAM" id="Coils"/>
    </source>
</evidence>
<evidence type="ECO:0000256" key="2">
    <source>
        <dbReference type="ARBA" id="ARBA00022490"/>
    </source>
</evidence>
<accession>A0AA38M6W3</accession>
<feature type="region of interest" description="Disordered" evidence="6">
    <location>
        <begin position="14"/>
        <end position="57"/>
    </location>
</feature>
<comment type="caution">
    <text evidence="7">The sequence shown here is derived from an EMBL/GenBank/DDBJ whole genome shotgun (WGS) entry which is preliminary data.</text>
</comment>
<dbReference type="PANTHER" id="PTHR44981:SF2">
    <property type="entry name" value="PERICENTRIN-LIKE PROTEIN, ISOFORM F"/>
    <property type="match status" value="1"/>
</dbReference>
<feature type="coiled-coil region" evidence="5">
    <location>
        <begin position="861"/>
        <end position="1039"/>
    </location>
</feature>
<name>A0AA38M6W3_9CUCU</name>
<evidence type="ECO:0000256" key="3">
    <source>
        <dbReference type="ARBA" id="ARBA00023054"/>
    </source>
</evidence>
<feature type="coiled-coil region" evidence="5">
    <location>
        <begin position="348"/>
        <end position="375"/>
    </location>
</feature>
<protein>
    <submittedName>
        <fullName evidence="7">Uncharacterized protein</fullName>
    </submittedName>
</protein>
<reference evidence="7" key="1">
    <citation type="journal article" date="2023" name="G3 (Bethesda)">
        <title>Whole genome assemblies of Zophobas morio and Tenebrio molitor.</title>
        <authorList>
            <person name="Kaur S."/>
            <person name="Stinson S.A."/>
            <person name="diCenzo G.C."/>
        </authorList>
    </citation>
    <scope>NUCLEOTIDE SEQUENCE</scope>
    <source>
        <strain evidence="7">QUZm001</strain>
    </source>
</reference>
<dbReference type="EMBL" id="JALNTZ010000007">
    <property type="protein sequence ID" value="KAJ3645696.1"/>
    <property type="molecule type" value="Genomic_DNA"/>
</dbReference>
<proteinExistence type="predicted"/>
<dbReference type="GO" id="GO:0005813">
    <property type="term" value="C:centrosome"/>
    <property type="evidence" value="ECO:0007669"/>
    <property type="project" value="UniProtKB-SubCell"/>
</dbReference>
<organism evidence="7 8">
    <name type="scientific">Zophobas morio</name>
    <dbReference type="NCBI Taxonomy" id="2755281"/>
    <lineage>
        <taxon>Eukaryota</taxon>
        <taxon>Metazoa</taxon>
        <taxon>Ecdysozoa</taxon>
        <taxon>Arthropoda</taxon>
        <taxon>Hexapoda</taxon>
        <taxon>Insecta</taxon>
        <taxon>Pterygota</taxon>
        <taxon>Neoptera</taxon>
        <taxon>Endopterygota</taxon>
        <taxon>Coleoptera</taxon>
        <taxon>Polyphaga</taxon>
        <taxon>Cucujiformia</taxon>
        <taxon>Tenebrionidae</taxon>
        <taxon>Zophobas</taxon>
    </lineage>
</organism>
<keyword evidence="8" id="KW-1185">Reference proteome</keyword>